<dbReference type="SUPFAM" id="SSF54523">
    <property type="entry name" value="Pili subunits"/>
    <property type="match status" value="1"/>
</dbReference>
<reference evidence="3 4" key="1">
    <citation type="submission" date="2022-08" db="EMBL/GenBank/DDBJ databases">
        <title>Bacterial and archaeal communities from various locations to study Microbial Dark Matter (Phase II).</title>
        <authorList>
            <person name="Stepanauskas R."/>
        </authorList>
    </citation>
    <scope>NUCLEOTIDE SEQUENCE [LARGE SCALE GENOMIC DNA]</scope>
    <source>
        <strain evidence="3 4">PD1</strain>
    </source>
</reference>
<keyword evidence="1" id="KW-0472">Membrane</keyword>
<sequence>MRDGQRGFTLIELLVVIAIVAILAAILFPVFSRAREKARQTSCLSNLRQQGMAIAMYVSDWEAYPMYSSGPFAPDPSGYPMYFRWYDQIYAYTCNAQMFVCPTVPRKFAFGQAGRNIVYGYNYQYLGNSRANCWNVPVTESQIQTPSHTIAIADSRGTGTRPCDNDEPTDPDFVNLDCLFNHGYSIDPPVLPPCRSGGGPNAPSSGGRWSIPHDRHLDGANFAFCDGHAKWMRVEVVFPGIGVPDNRWWNGRYPDPTP</sequence>
<keyword evidence="4" id="KW-1185">Reference proteome</keyword>
<dbReference type="NCBIfam" id="TIGR04294">
    <property type="entry name" value="pre_pil_HX9DG"/>
    <property type="match status" value="1"/>
</dbReference>
<dbReference type="NCBIfam" id="TIGR02532">
    <property type="entry name" value="IV_pilin_GFxxxE"/>
    <property type="match status" value="1"/>
</dbReference>
<protein>
    <submittedName>
        <fullName evidence="3">Prepilin-type N-terminal cleavage/methylation domain-containing protein/prepilin-type processing-associated H-X9-DG protein</fullName>
    </submittedName>
</protein>
<comment type="caution">
    <text evidence="3">The sequence shown here is derived from an EMBL/GenBank/DDBJ whole genome shotgun (WGS) entry which is preliminary data.</text>
</comment>
<feature type="domain" description="DUF1559" evidence="2">
    <location>
        <begin position="33"/>
        <end position="77"/>
    </location>
</feature>
<dbReference type="Gene3D" id="3.30.700.10">
    <property type="entry name" value="Glycoprotein, Type 4 Pilin"/>
    <property type="match status" value="1"/>
</dbReference>
<dbReference type="RefSeq" id="WP_259096464.1">
    <property type="nucleotide sequence ID" value="NZ_CP130454.1"/>
</dbReference>
<dbReference type="InterPro" id="IPR027558">
    <property type="entry name" value="Pre_pil_HX9DG_C"/>
</dbReference>
<dbReference type="InterPro" id="IPR045584">
    <property type="entry name" value="Pilin-like"/>
</dbReference>
<dbReference type="Pfam" id="PF07963">
    <property type="entry name" value="N_methyl"/>
    <property type="match status" value="1"/>
</dbReference>
<organism evidence="3 4">
    <name type="scientific">Candidatus Fervidibacter sacchari</name>
    <dbReference type="NCBI Taxonomy" id="1448929"/>
    <lineage>
        <taxon>Bacteria</taxon>
        <taxon>Candidatus Fervidibacterota</taxon>
        <taxon>Candidatus Fervidibacter</taxon>
    </lineage>
</organism>
<dbReference type="InterPro" id="IPR011453">
    <property type="entry name" value="DUF1559"/>
</dbReference>
<evidence type="ECO:0000313" key="4">
    <source>
        <dbReference type="Proteomes" id="UP001204798"/>
    </source>
</evidence>
<dbReference type="EMBL" id="JANUCP010000003">
    <property type="protein sequence ID" value="MCS3919719.1"/>
    <property type="molecule type" value="Genomic_DNA"/>
</dbReference>
<dbReference type="Pfam" id="PF07596">
    <property type="entry name" value="SBP_bac_10"/>
    <property type="match status" value="1"/>
</dbReference>
<evidence type="ECO:0000259" key="2">
    <source>
        <dbReference type="Pfam" id="PF07596"/>
    </source>
</evidence>
<proteinExistence type="predicted"/>
<evidence type="ECO:0000256" key="1">
    <source>
        <dbReference type="SAM" id="Phobius"/>
    </source>
</evidence>
<dbReference type="PANTHER" id="PTHR30093">
    <property type="entry name" value="GENERAL SECRETION PATHWAY PROTEIN G"/>
    <property type="match status" value="1"/>
</dbReference>
<keyword evidence="1" id="KW-1133">Transmembrane helix</keyword>
<keyword evidence="1" id="KW-0812">Transmembrane</keyword>
<dbReference type="InterPro" id="IPR012902">
    <property type="entry name" value="N_methyl_site"/>
</dbReference>
<name>A0ABT2EPV2_9BACT</name>
<dbReference type="PANTHER" id="PTHR30093:SF2">
    <property type="entry name" value="TYPE II SECRETION SYSTEM PROTEIN H"/>
    <property type="match status" value="1"/>
</dbReference>
<feature type="transmembrane region" description="Helical" evidence="1">
    <location>
        <begin position="7"/>
        <end position="31"/>
    </location>
</feature>
<dbReference type="PROSITE" id="PS00409">
    <property type="entry name" value="PROKAR_NTER_METHYL"/>
    <property type="match status" value="1"/>
</dbReference>
<dbReference type="Proteomes" id="UP001204798">
    <property type="component" value="Unassembled WGS sequence"/>
</dbReference>
<gene>
    <name evidence="3" type="ORF">M2350_002132</name>
</gene>
<accession>A0ABT2EPV2</accession>
<evidence type="ECO:0000313" key="3">
    <source>
        <dbReference type="EMBL" id="MCS3919719.1"/>
    </source>
</evidence>